<evidence type="ECO:0000313" key="2">
    <source>
        <dbReference type="Proteomes" id="UP000695022"/>
    </source>
</evidence>
<proteinExistence type="predicted"/>
<dbReference type="GeneID" id="106809668"/>
<dbReference type="Proteomes" id="UP000695022">
    <property type="component" value="Unplaced"/>
</dbReference>
<evidence type="ECO:0000259" key="1">
    <source>
        <dbReference type="PROSITE" id="PS50994"/>
    </source>
</evidence>
<dbReference type="InterPro" id="IPR050951">
    <property type="entry name" value="Retrovirus_Pol_polyprotein"/>
</dbReference>
<accession>A0ABM1E7Z5</accession>
<name>A0ABM1E7Z5_PRICU</name>
<organism evidence="2 3">
    <name type="scientific">Priapulus caudatus</name>
    <name type="common">Priapulid worm</name>
    <dbReference type="NCBI Taxonomy" id="37621"/>
    <lineage>
        <taxon>Eukaryota</taxon>
        <taxon>Metazoa</taxon>
        <taxon>Ecdysozoa</taxon>
        <taxon>Scalidophora</taxon>
        <taxon>Priapulida</taxon>
        <taxon>Priapulimorpha</taxon>
        <taxon>Priapulimorphida</taxon>
        <taxon>Priapulidae</taxon>
        <taxon>Priapulus</taxon>
    </lineage>
</organism>
<dbReference type="PROSITE" id="PS50994">
    <property type="entry name" value="INTEGRASE"/>
    <property type="match status" value="1"/>
</dbReference>
<dbReference type="InterPro" id="IPR012337">
    <property type="entry name" value="RNaseH-like_sf"/>
</dbReference>
<dbReference type="Pfam" id="PF00665">
    <property type="entry name" value="rve"/>
    <property type="match status" value="1"/>
</dbReference>
<dbReference type="SUPFAM" id="SSF53098">
    <property type="entry name" value="Ribonuclease H-like"/>
    <property type="match status" value="1"/>
</dbReference>
<keyword evidence="2" id="KW-1185">Reference proteome</keyword>
<dbReference type="InterPro" id="IPR036397">
    <property type="entry name" value="RNaseH_sf"/>
</dbReference>
<gene>
    <name evidence="3" type="primary">LOC106809668</name>
</gene>
<dbReference type="Gene3D" id="3.30.420.10">
    <property type="entry name" value="Ribonuclease H-like superfamily/Ribonuclease H"/>
    <property type="match status" value="1"/>
</dbReference>
<evidence type="ECO:0000313" key="3">
    <source>
        <dbReference type="RefSeq" id="XP_014668316.1"/>
    </source>
</evidence>
<dbReference type="PANTHER" id="PTHR37984:SF7">
    <property type="entry name" value="INTEGRASE CATALYTIC DOMAIN-CONTAINING PROTEIN"/>
    <property type="match status" value="1"/>
</dbReference>
<dbReference type="RefSeq" id="XP_014668316.1">
    <property type="nucleotide sequence ID" value="XM_014812830.1"/>
</dbReference>
<sequence length="290" mass="32780">MIGSDLFVWNQAHYLIVVDYYSSFPIVRKLSTVTSAGVIQSLRGILAEYGIPETIISDNRPQYSSSEFAKFAEEYGFKHVTSSPNYPQANGKAERYVGVIKKKLEKARESGQNPALALLCIRTTPLSARLPSPAELLFNRKIQSNFLMVNMTANDEEVQEGMRDKQDRSQARYDAHTKPLPELQAGQSARIQHPVTKRWEPARNECTELPRSYVVEAETGARYRRDRKQIRQTGENFNFERELETDGHNKIETPVSVTSVPHATLNSSNSDNTYVTRSGRAAKAQVRLNL</sequence>
<reference evidence="3" key="1">
    <citation type="submission" date="2025-08" db="UniProtKB">
        <authorList>
            <consortium name="RefSeq"/>
        </authorList>
    </citation>
    <scope>IDENTIFICATION</scope>
</reference>
<protein>
    <submittedName>
        <fullName evidence="3">Uncharacterized protein K02A2.6-like</fullName>
    </submittedName>
</protein>
<feature type="domain" description="Integrase catalytic" evidence="1">
    <location>
        <begin position="1"/>
        <end position="104"/>
    </location>
</feature>
<dbReference type="InterPro" id="IPR001584">
    <property type="entry name" value="Integrase_cat-core"/>
</dbReference>
<dbReference type="PANTHER" id="PTHR37984">
    <property type="entry name" value="PROTEIN CBG26694"/>
    <property type="match status" value="1"/>
</dbReference>